<dbReference type="PANTHER" id="PTHR13114">
    <property type="entry name" value="MEDIATOR OF RNA POLYMERASE II TRANSCRIPTION SUBUNIT 17"/>
    <property type="match status" value="1"/>
</dbReference>
<dbReference type="OrthoDB" id="5319830at2759"/>
<evidence type="ECO:0000313" key="11">
    <source>
        <dbReference type="Proteomes" id="UP000799777"/>
    </source>
</evidence>
<keyword evidence="6 8" id="KW-0539">Nucleus</keyword>
<dbReference type="GO" id="GO:0070847">
    <property type="term" value="C:core mediator complex"/>
    <property type="evidence" value="ECO:0007669"/>
    <property type="project" value="TreeGrafter"/>
</dbReference>
<comment type="subunit">
    <text evidence="8">Component of the Mediator complex.</text>
</comment>
<name>A0A9P4GZ12_9PLEO</name>
<keyword evidence="9" id="KW-0175">Coiled coil</keyword>
<dbReference type="EMBL" id="ML978270">
    <property type="protein sequence ID" value="KAF2025283.1"/>
    <property type="molecule type" value="Genomic_DNA"/>
</dbReference>
<evidence type="ECO:0000256" key="3">
    <source>
        <dbReference type="ARBA" id="ARBA00019610"/>
    </source>
</evidence>
<sequence>MSGAELPKDVALRPWPAIKTEKLASEDLQLQIEQLTNERGHLRNITEKSLQEDIAAGKDLPDDAGGIVEKKELGDNDLSKERDKKIQDVFRAQHEMANHVEWMKFSAHNLVDVISMCLSIDPNRRALSSFSHTFRTDGLQQGIPFGSFGMSKENREQYVPHQDEWTANKEYQQRQEIVAKGARMAALDTATDDILKAAKKLEREVRKETKYWQEIVSISDKGWPLQRWRQNSRNVTDILIASNRFKARGLAPLRMDKNGSIMLDPALALKPKTLRVRISENGQITGTSRLPVQGDTKDVAIEKTIQLARESLFEEELYHEMSLETRHLLPYGVEYRDSIIRVDASGTSGQQRRRKLLIDCIPREEQHIDNRVQSNDWLARNVAEGLRLLLAHEHSMRLHRRSQLPPPLSSQKREQPPPPLLRPLLAILRHLEDVDSLHGYLETVVRTLSSAGVDVELQTTREIAWAKLAESHKSPSTRGLSATDQLLEIFLKPFEGSATLKFPCPTAGKVEELTLSTRTVIGQPTFGTEHKLTLPSSLTVDLGLFQQVKFNSVDELTSYLDWTLALHIVHRYLKEEFSSRAVIKGNEPIITIGSKIGKKGPGNGRDITVELADGALKVIAATADLQDAVAEAHQLHTWTGKESSITLKEQVKSWVG</sequence>
<keyword evidence="11" id="KW-1185">Reference proteome</keyword>
<proteinExistence type="inferred from homology"/>
<accession>A0A9P4GZ12</accession>
<evidence type="ECO:0000256" key="9">
    <source>
        <dbReference type="SAM" id="Coils"/>
    </source>
</evidence>
<comment type="caution">
    <text evidence="10">The sequence shown here is derived from an EMBL/GenBank/DDBJ whole genome shotgun (WGS) entry which is preliminary data.</text>
</comment>
<comment type="function">
    <text evidence="8">Component of the Mediator complex, a coactivator involved in the regulated transcription of nearly all RNA polymerase II-dependent genes. Mediator functions as a bridge to convey information from gene-specific regulatory proteins to the basal RNA polymerase II transcription machinery. Mediator is recruited to promoters by direct interactions with regulatory proteins and serves as a scaffold for the assembly of a functional preinitiation complex with RNA polymerase II and the general transcription factors.</text>
</comment>
<evidence type="ECO:0000256" key="7">
    <source>
        <dbReference type="ARBA" id="ARBA00032014"/>
    </source>
</evidence>
<dbReference type="GO" id="GO:0006357">
    <property type="term" value="P:regulation of transcription by RNA polymerase II"/>
    <property type="evidence" value="ECO:0007669"/>
    <property type="project" value="InterPro"/>
</dbReference>
<evidence type="ECO:0000256" key="6">
    <source>
        <dbReference type="ARBA" id="ARBA00023242"/>
    </source>
</evidence>
<evidence type="ECO:0000256" key="1">
    <source>
        <dbReference type="ARBA" id="ARBA00004123"/>
    </source>
</evidence>
<dbReference type="GO" id="GO:0016592">
    <property type="term" value="C:mediator complex"/>
    <property type="evidence" value="ECO:0007669"/>
    <property type="project" value="InterPro"/>
</dbReference>
<feature type="coiled-coil region" evidence="9">
    <location>
        <begin position="18"/>
        <end position="45"/>
    </location>
</feature>
<dbReference type="AlphaFoldDB" id="A0A9P4GZ12"/>
<evidence type="ECO:0000256" key="2">
    <source>
        <dbReference type="ARBA" id="ARBA00005635"/>
    </source>
</evidence>
<dbReference type="Pfam" id="PF10156">
    <property type="entry name" value="Med17"/>
    <property type="match status" value="1"/>
</dbReference>
<comment type="subcellular location">
    <subcellularLocation>
        <location evidence="1 8">Nucleus</location>
    </subcellularLocation>
</comment>
<keyword evidence="8" id="KW-0010">Activator</keyword>
<keyword evidence="5 8" id="KW-0804">Transcription</keyword>
<evidence type="ECO:0000256" key="4">
    <source>
        <dbReference type="ARBA" id="ARBA00023015"/>
    </source>
</evidence>
<dbReference type="GO" id="GO:0003712">
    <property type="term" value="F:transcription coregulator activity"/>
    <property type="evidence" value="ECO:0007669"/>
    <property type="project" value="InterPro"/>
</dbReference>
<comment type="similarity">
    <text evidence="2 8">Belongs to the Mediator complex subunit 17 family.</text>
</comment>
<organism evidence="10 11">
    <name type="scientific">Setomelanomma holmii</name>
    <dbReference type="NCBI Taxonomy" id="210430"/>
    <lineage>
        <taxon>Eukaryota</taxon>
        <taxon>Fungi</taxon>
        <taxon>Dikarya</taxon>
        <taxon>Ascomycota</taxon>
        <taxon>Pezizomycotina</taxon>
        <taxon>Dothideomycetes</taxon>
        <taxon>Pleosporomycetidae</taxon>
        <taxon>Pleosporales</taxon>
        <taxon>Pleosporineae</taxon>
        <taxon>Phaeosphaeriaceae</taxon>
        <taxon>Setomelanomma</taxon>
    </lineage>
</organism>
<evidence type="ECO:0000256" key="5">
    <source>
        <dbReference type="ARBA" id="ARBA00023163"/>
    </source>
</evidence>
<gene>
    <name evidence="8" type="primary">MED17</name>
    <name evidence="10" type="ORF">EK21DRAFT_76859</name>
</gene>
<evidence type="ECO:0000313" key="10">
    <source>
        <dbReference type="EMBL" id="KAF2025283.1"/>
    </source>
</evidence>
<protein>
    <recommendedName>
        <fullName evidence="3 8">Mediator of RNA polymerase II transcription subunit 17</fullName>
    </recommendedName>
    <alternativeName>
        <fullName evidence="7 8">Mediator complex subunit 17</fullName>
    </alternativeName>
</protein>
<evidence type="ECO:0000256" key="8">
    <source>
        <dbReference type="RuleBase" id="RU364140"/>
    </source>
</evidence>
<dbReference type="InterPro" id="IPR019313">
    <property type="entry name" value="Mediator_Med17"/>
</dbReference>
<keyword evidence="4 8" id="KW-0805">Transcription regulation</keyword>
<dbReference type="Proteomes" id="UP000799777">
    <property type="component" value="Unassembled WGS sequence"/>
</dbReference>
<dbReference type="PANTHER" id="PTHR13114:SF7">
    <property type="entry name" value="MEDIATOR OF RNA POLYMERASE II TRANSCRIPTION SUBUNIT 17"/>
    <property type="match status" value="1"/>
</dbReference>
<reference evidence="10" key="1">
    <citation type="journal article" date="2020" name="Stud. Mycol.">
        <title>101 Dothideomycetes genomes: a test case for predicting lifestyles and emergence of pathogens.</title>
        <authorList>
            <person name="Haridas S."/>
            <person name="Albert R."/>
            <person name="Binder M."/>
            <person name="Bloem J."/>
            <person name="Labutti K."/>
            <person name="Salamov A."/>
            <person name="Andreopoulos B."/>
            <person name="Baker S."/>
            <person name="Barry K."/>
            <person name="Bills G."/>
            <person name="Bluhm B."/>
            <person name="Cannon C."/>
            <person name="Castanera R."/>
            <person name="Culley D."/>
            <person name="Daum C."/>
            <person name="Ezra D."/>
            <person name="Gonzalez J."/>
            <person name="Henrissat B."/>
            <person name="Kuo A."/>
            <person name="Liang C."/>
            <person name="Lipzen A."/>
            <person name="Lutzoni F."/>
            <person name="Magnuson J."/>
            <person name="Mondo S."/>
            <person name="Nolan M."/>
            <person name="Ohm R."/>
            <person name="Pangilinan J."/>
            <person name="Park H.-J."/>
            <person name="Ramirez L."/>
            <person name="Alfaro M."/>
            <person name="Sun H."/>
            <person name="Tritt A."/>
            <person name="Yoshinaga Y."/>
            <person name="Zwiers L.-H."/>
            <person name="Turgeon B."/>
            <person name="Goodwin S."/>
            <person name="Spatafora J."/>
            <person name="Crous P."/>
            <person name="Grigoriev I."/>
        </authorList>
    </citation>
    <scope>NUCLEOTIDE SEQUENCE</scope>
    <source>
        <strain evidence="10">CBS 110217</strain>
    </source>
</reference>